<dbReference type="EMBL" id="CM056743">
    <property type="protein sequence ID" value="KAJ8671004.1"/>
    <property type="molecule type" value="Genomic_DNA"/>
</dbReference>
<gene>
    <name evidence="1" type="ORF">QAD02_002263</name>
</gene>
<organism evidence="1 2">
    <name type="scientific">Eretmocerus hayati</name>
    <dbReference type="NCBI Taxonomy" id="131215"/>
    <lineage>
        <taxon>Eukaryota</taxon>
        <taxon>Metazoa</taxon>
        <taxon>Ecdysozoa</taxon>
        <taxon>Arthropoda</taxon>
        <taxon>Hexapoda</taxon>
        <taxon>Insecta</taxon>
        <taxon>Pterygota</taxon>
        <taxon>Neoptera</taxon>
        <taxon>Endopterygota</taxon>
        <taxon>Hymenoptera</taxon>
        <taxon>Apocrita</taxon>
        <taxon>Proctotrupomorpha</taxon>
        <taxon>Chalcidoidea</taxon>
        <taxon>Aphelinidae</taxon>
        <taxon>Aphelininae</taxon>
        <taxon>Eretmocerus</taxon>
    </lineage>
</organism>
<protein>
    <submittedName>
        <fullName evidence="1">Uncharacterized protein</fullName>
    </submittedName>
</protein>
<evidence type="ECO:0000313" key="1">
    <source>
        <dbReference type="EMBL" id="KAJ8671004.1"/>
    </source>
</evidence>
<sequence length="289" mass="32948">MDQRDRAAKRKNQNETDTGKIPRRAKYRKRKKLGLKKRKLGGSGSDSSADERKENVSSSFIENGARKNNTKDSSEAADAPYVASFLEQLIQQGMEITQETVDEDETYYNWLDVDFNWDETVFNVSKPTERDKLREILTDEEWNMPIQVPVAASKTEVLMSVLKLSLKHKWCLSETSEVLQMLNSLFVRSFLPETPYFLKEFFGNTINVDLYAVCPSCQLLVRKFEAAAIYFGKDKPDETSFTKVFVEKANDLSKNEVKCSIKNEDVVVKVFFICACMDSVARAPAQGVI</sequence>
<accession>A0ACC2NID9</accession>
<evidence type="ECO:0000313" key="2">
    <source>
        <dbReference type="Proteomes" id="UP001239111"/>
    </source>
</evidence>
<reference evidence="1" key="1">
    <citation type="submission" date="2023-04" db="EMBL/GenBank/DDBJ databases">
        <title>A chromosome-level genome assembly of the parasitoid wasp Eretmocerus hayati.</title>
        <authorList>
            <person name="Zhong Y."/>
            <person name="Liu S."/>
            <person name="Liu Y."/>
        </authorList>
    </citation>
    <scope>NUCLEOTIDE SEQUENCE</scope>
    <source>
        <strain evidence="1">ZJU_SS_LIU_2023</strain>
    </source>
</reference>
<keyword evidence="2" id="KW-1185">Reference proteome</keyword>
<comment type="caution">
    <text evidence="1">The sequence shown here is derived from an EMBL/GenBank/DDBJ whole genome shotgun (WGS) entry which is preliminary data.</text>
</comment>
<dbReference type="Proteomes" id="UP001239111">
    <property type="component" value="Chromosome 3"/>
</dbReference>
<proteinExistence type="predicted"/>
<name>A0ACC2NID9_9HYME</name>